<dbReference type="InterPro" id="IPR018810">
    <property type="entry name" value="UPF0662"/>
</dbReference>
<comment type="caution">
    <text evidence="2">The sequence shown here is derived from an EMBL/GenBank/DDBJ whole genome shotgun (WGS) entry which is preliminary data.</text>
</comment>
<dbReference type="Proteomes" id="UP001433268">
    <property type="component" value="Unassembled WGS sequence"/>
</dbReference>
<keyword evidence="3" id="KW-1185">Reference proteome</keyword>
<reference evidence="2 3" key="1">
    <citation type="submission" date="2023-01" db="EMBL/GenBank/DDBJ databases">
        <title>Analysis of 21 Apiospora genomes using comparative genomics revels a genus with tremendous synthesis potential of carbohydrate active enzymes and secondary metabolites.</title>
        <authorList>
            <person name="Sorensen T."/>
        </authorList>
    </citation>
    <scope>NUCLEOTIDE SEQUENCE [LARGE SCALE GENOMIC DNA]</scope>
    <source>
        <strain evidence="2 3">CBS 114990</strain>
    </source>
</reference>
<dbReference type="PANTHER" id="PTHR28086">
    <property type="entry name" value="UPF0662 PROTEIN YPL260W"/>
    <property type="match status" value="1"/>
</dbReference>
<sequence>METPKIPAPRDEGEKRILAELMSIRDQLQLRKLDRTTYVRTQDVMVLYEKTIEQVRQLNAARTGKKSEENQGNGLSRAPDKVAPSWVRLCFQLLSLFFMTIGRNNEAPAAYSLTSTIKRLLDHLDEANLFSAKDLASIEHTLERLSAIVNNTKTKEPAPFLETLLSSRIDRCRETLDALKLRLKEYHDTIIPTHERLVSILRQMAAINTKPKFKPEDINKLRAQLKDIESQMVDGHFVGPEGKPLAGSEQVIALLERCQTYSEIVLEKRGQFPEQWKFVYDTLTGIRNELDKLSLTQAWSLRETDLYDYQRQLDKIDENRVDGNWVDAKGQPADLYVQRTLLYLIRRSYGYIYHLMISSEPVSEALLPIYNQLQTLKRCLIEVQNSGGVSSVRELYPYSMKLNSIDNLRVDGKFMVSGDIPEGQGSVSELLSQCYDLNYELRVAAEEMAEQEKPGSKDENE</sequence>
<feature type="region of interest" description="Disordered" evidence="1">
    <location>
        <begin position="60"/>
        <end position="79"/>
    </location>
</feature>
<dbReference type="PANTHER" id="PTHR28086:SF1">
    <property type="entry name" value="CU(2+) SUPPRESSING AND BLEOMYCIN SENSITIVE PROTEIN 1"/>
    <property type="match status" value="1"/>
</dbReference>
<name>A0ABR1VIL2_9PEZI</name>
<dbReference type="GeneID" id="92048642"/>
<gene>
    <name evidence="2" type="ORF">PG997_011267</name>
</gene>
<evidence type="ECO:0000313" key="3">
    <source>
        <dbReference type="Proteomes" id="UP001433268"/>
    </source>
</evidence>
<evidence type="ECO:0000256" key="1">
    <source>
        <dbReference type="SAM" id="MobiDB-lite"/>
    </source>
</evidence>
<accession>A0ABR1VIL2</accession>
<proteinExistence type="predicted"/>
<protein>
    <submittedName>
        <fullName evidence="2">Uncharacterized protein</fullName>
    </submittedName>
</protein>
<dbReference type="RefSeq" id="XP_066664872.1">
    <property type="nucleotide sequence ID" value="XM_066815582.1"/>
</dbReference>
<evidence type="ECO:0000313" key="2">
    <source>
        <dbReference type="EMBL" id="KAK8071064.1"/>
    </source>
</evidence>
<organism evidence="2 3">
    <name type="scientific">Apiospora hydei</name>
    <dbReference type="NCBI Taxonomy" id="1337664"/>
    <lineage>
        <taxon>Eukaryota</taxon>
        <taxon>Fungi</taxon>
        <taxon>Dikarya</taxon>
        <taxon>Ascomycota</taxon>
        <taxon>Pezizomycotina</taxon>
        <taxon>Sordariomycetes</taxon>
        <taxon>Xylariomycetidae</taxon>
        <taxon>Amphisphaeriales</taxon>
        <taxon>Apiosporaceae</taxon>
        <taxon>Apiospora</taxon>
    </lineage>
</organism>
<dbReference type="EMBL" id="JAQQWN010000008">
    <property type="protein sequence ID" value="KAK8071064.1"/>
    <property type="molecule type" value="Genomic_DNA"/>
</dbReference>
<dbReference type="Pfam" id="PF10303">
    <property type="entry name" value="DUF2408"/>
    <property type="match status" value="2"/>
</dbReference>